<evidence type="ECO:0000313" key="2">
    <source>
        <dbReference type="EMBL" id="PIC14729.1"/>
    </source>
</evidence>
<dbReference type="Proteomes" id="UP000230233">
    <property type="component" value="Unassembled WGS sequence"/>
</dbReference>
<evidence type="ECO:0000313" key="3">
    <source>
        <dbReference type="Proteomes" id="UP000230233"/>
    </source>
</evidence>
<dbReference type="AlphaFoldDB" id="A0A2G5SII6"/>
<comment type="caution">
    <text evidence="2">The sequence shown here is derived from an EMBL/GenBank/DDBJ whole genome shotgun (WGS) entry which is preliminary data.</text>
</comment>
<proteinExistence type="predicted"/>
<dbReference type="GO" id="GO:0045087">
    <property type="term" value="P:innate immune response"/>
    <property type="evidence" value="ECO:0007669"/>
    <property type="project" value="TreeGrafter"/>
</dbReference>
<dbReference type="PROSITE" id="PS50181">
    <property type="entry name" value="FBOX"/>
    <property type="match status" value="1"/>
</dbReference>
<dbReference type="EMBL" id="PDUG01000007">
    <property type="protein sequence ID" value="PIC14729.1"/>
    <property type="molecule type" value="Genomic_DNA"/>
</dbReference>
<keyword evidence="3" id="KW-1185">Reference proteome</keyword>
<dbReference type="PANTHER" id="PTHR23015:SF4">
    <property type="entry name" value="DUF38 DOMAIN-CONTAINING PROTEIN-RELATED"/>
    <property type="match status" value="1"/>
</dbReference>
<dbReference type="Pfam" id="PF17906">
    <property type="entry name" value="HTH_48"/>
    <property type="match status" value="1"/>
</dbReference>
<protein>
    <recommendedName>
        <fullName evidence="1">F-box domain-containing protein</fullName>
    </recommendedName>
</protein>
<dbReference type="Pfam" id="PF01827">
    <property type="entry name" value="FTH"/>
    <property type="match status" value="1"/>
</dbReference>
<feature type="domain" description="F-box" evidence="1">
    <location>
        <begin position="74"/>
        <end position="121"/>
    </location>
</feature>
<dbReference type="InterPro" id="IPR002900">
    <property type="entry name" value="DUF38/FTH_CAE_spp"/>
</dbReference>
<organism evidence="2 3">
    <name type="scientific">Caenorhabditis nigoni</name>
    <dbReference type="NCBI Taxonomy" id="1611254"/>
    <lineage>
        <taxon>Eukaryota</taxon>
        <taxon>Metazoa</taxon>
        <taxon>Ecdysozoa</taxon>
        <taxon>Nematoda</taxon>
        <taxon>Chromadorea</taxon>
        <taxon>Rhabditida</taxon>
        <taxon>Rhabditina</taxon>
        <taxon>Rhabditomorpha</taxon>
        <taxon>Rhabditoidea</taxon>
        <taxon>Rhabditidae</taxon>
        <taxon>Peloderinae</taxon>
        <taxon>Caenorhabditis</taxon>
    </lineage>
</organism>
<name>A0A2G5SII6_9PELO</name>
<gene>
    <name evidence="2" type="ORF">B9Z55_026937</name>
</gene>
<evidence type="ECO:0000259" key="1">
    <source>
        <dbReference type="PROSITE" id="PS50181"/>
    </source>
</evidence>
<dbReference type="InterPro" id="IPR040161">
    <property type="entry name" value="FB224"/>
</dbReference>
<dbReference type="CDD" id="cd22150">
    <property type="entry name" value="F-box_CeFBXA-like"/>
    <property type="match status" value="1"/>
</dbReference>
<reference evidence="3" key="1">
    <citation type="submission" date="2017-10" db="EMBL/GenBank/DDBJ databases">
        <title>Rapid genome shrinkage in a self-fertile nematode reveals novel sperm competition proteins.</title>
        <authorList>
            <person name="Yin D."/>
            <person name="Schwarz E.M."/>
            <person name="Thomas C.G."/>
            <person name="Felde R.L."/>
            <person name="Korf I.F."/>
            <person name="Cutter A.D."/>
            <person name="Schartner C.M."/>
            <person name="Ralston E.J."/>
            <person name="Meyer B.J."/>
            <person name="Haag E.S."/>
        </authorList>
    </citation>
    <scope>NUCLEOTIDE SEQUENCE [LARGE SCALE GENOMIC DNA]</scope>
    <source>
        <strain evidence="3">JU1422</strain>
    </source>
</reference>
<dbReference type="InterPro" id="IPR041426">
    <property type="entry name" value="Mos1_HTH"/>
</dbReference>
<dbReference type="OrthoDB" id="3256413at2759"/>
<sequence>MEMSSELIKENHRYLKTCILYEVLQKMPIFDSYRNFCNTVGKDAMDYPDFQFWYYRFYHGSRDFDYDRSADAEPKTLLDIPVVLMNKIAEYLDPVERTHLRSMNHAIKTVVDNFPPVFEKIEISASNTSLHWTLNDKHFSCFKKDGGSSLHRPNCLVEESEKCHIEKGLEHLAPLLKKPNVQANLLSLNLSPQIPNCDDLLPARFNAKSVFIWSQHVNKMSEFLSALNPGHLESIRLDGLLSGDRANHRIIFETDQFKQAKRVKFKYYQGFNVEWLVNFSHLKSFKCRLMIENTLEDVPRVRDIISTFEQLESCELEFRGRWNGGPLREFAEALGEEIPIGPLLHQMTITHRYRIPESNKSLEIKIEEKAICVVSKFTKFDNSVF</sequence>
<dbReference type="InterPro" id="IPR001810">
    <property type="entry name" value="F-box_dom"/>
</dbReference>
<dbReference type="PANTHER" id="PTHR23015">
    <property type="entry name" value="UNCHARACTERIZED C.ELEGANS PROTEIN"/>
    <property type="match status" value="1"/>
</dbReference>
<accession>A0A2G5SII6</accession>